<organism evidence="2 4">
    <name type="scientific">Rotaria sordida</name>
    <dbReference type="NCBI Taxonomy" id="392033"/>
    <lineage>
        <taxon>Eukaryota</taxon>
        <taxon>Metazoa</taxon>
        <taxon>Spiralia</taxon>
        <taxon>Gnathifera</taxon>
        <taxon>Rotifera</taxon>
        <taxon>Eurotatoria</taxon>
        <taxon>Bdelloidea</taxon>
        <taxon>Philodinida</taxon>
        <taxon>Philodinidae</taxon>
        <taxon>Rotaria</taxon>
    </lineage>
</organism>
<evidence type="ECO:0000313" key="3">
    <source>
        <dbReference type="EMBL" id="CAF4156019.1"/>
    </source>
</evidence>
<evidence type="ECO:0000313" key="2">
    <source>
        <dbReference type="EMBL" id="CAF1316373.1"/>
    </source>
</evidence>
<dbReference type="EMBL" id="CAJOAX010015541">
    <property type="protein sequence ID" value="CAF4156019.1"/>
    <property type="molecule type" value="Genomic_DNA"/>
</dbReference>
<name>A0A815EYD4_9BILA</name>
<dbReference type="Proteomes" id="UP000663823">
    <property type="component" value="Unassembled WGS sequence"/>
</dbReference>
<evidence type="ECO:0000313" key="1">
    <source>
        <dbReference type="EMBL" id="CAF1269420.1"/>
    </source>
</evidence>
<sequence length="84" mass="9850">MNNQFFLRHADISHINVLTQVSPKAYLETFMKDLSIPYPENNLDTYFRSLASPEILFNKIIDPKRTVWLIEDTSNKIQSIIYST</sequence>
<dbReference type="Proteomes" id="UP000663889">
    <property type="component" value="Unassembled WGS sequence"/>
</dbReference>
<proteinExistence type="predicted"/>
<evidence type="ECO:0000313" key="4">
    <source>
        <dbReference type="Proteomes" id="UP000663889"/>
    </source>
</evidence>
<comment type="caution">
    <text evidence="2">The sequence shown here is derived from an EMBL/GenBank/DDBJ whole genome shotgun (WGS) entry which is preliminary data.</text>
</comment>
<gene>
    <name evidence="3" type="ORF">OTI717_LOCUS36473</name>
    <name evidence="1" type="ORF">RFH988_LOCUS28106</name>
    <name evidence="2" type="ORF">SEV965_LOCUS27074</name>
</gene>
<dbReference type="AlphaFoldDB" id="A0A815EYD4"/>
<reference evidence="2" key="1">
    <citation type="submission" date="2021-02" db="EMBL/GenBank/DDBJ databases">
        <authorList>
            <person name="Nowell W R."/>
        </authorList>
    </citation>
    <scope>NUCLEOTIDE SEQUENCE</scope>
</reference>
<accession>A0A815EYD4</accession>
<protein>
    <submittedName>
        <fullName evidence="2">Uncharacterized protein</fullName>
    </submittedName>
</protein>
<dbReference type="EMBL" id="CAJNOO010002450">
    <property type="protein sequence ID" value="CAF1269420.1"/>
    <property type="molecule type" value="Genomic_DNA"/>
</dbReference>
<dbReference type="EMBL" id="CAJNOU010002383">
    <property type="protein sequence ID" value="CAF1316373.1"/>
    <property type="molecule type" value="Genomic_DNA"/>
</dbReference>
<dbReference type="Proteomes" id="UP000663882">
    <property type="component" value="Unassembled WGS sequence"/>
</dbReference>